<dbReference type="PANTHER" id="PTHR38340">
    <property type="entry name" value="S-LAYER PROTEIN"/>
    <property type="match status" value="1"/>
</dbReference>
<dbReference type="GO" id="GO:0005576">
    <property type="term" value="C:extracellular region"/>
    <property type="evidence" value="ECO:0007669"/>
    <property type="project" value="UniProtKB-SubCell"/>
</dbReference>
<name>A0A7Y7YLB2_9PSED</name>
<evidence type="ECO:0000313" key="5">
    <source>
        <dbReference type="EMBL" id="NWC37335.1"/>
    </source>
</evidence>
<dbReference type="Pfam" id="PF06594">
    <property type="entry name" value="HCBP_related"/>
    <property type="match status" value="2"/>
</dbReference>
<dbReference type="PANTHER" id="PTHR38340:SF1">
    <property type="entry name" value="S-LAYER PROTEIN"/>
    <property type="match status" value="1"/>
</dbReference>
<dbReference type="SUPFAM" id="SSF51120">
    <property type="entry name" value="beta-Roll"/>
    <property type="match status" value="2"/>
</dbReference>
<comment type="subcellular location">
    <subcellularLocation>
        <location evidence="1">Secreted</location>
    </subcellularLocation>
</comment>
<dbReference type="Gene3D" id="2.150.10.10">
    <property type="entry name" value="Serralysin-like metalloprotease, C-terminal"/>
    <property type="match status" value="2"/>
</dbReference>
<keyword evidence="2" id="KW-0964">Secreted</keyword>
<protein>
    <recommendedName>
        <fullName evidence="4">Haemolysin-type calcium binding-related domain-containing protein</fullName>
    </recommendedName>
</protein>
<dbReference type="InterPro" id="IPR001343">
    <property type="entry name" value="Hemolysn_Ca-bd"/>
</dbReference>
<dbReference type="Proteomes" id="UP000520592">
    <property type="component" value="Unassembled WGS sequence"/>
</dbReference>
<evidence type="ECO:0000259" key="4">
    <source>
        <dbReference type="Pfam" id="PF06594"/>
    </source>
</evidence>
<organism evidence="5 6">
    <name type="scientific">Pseudomonas gingeri</name>
    <dbReference type="NCBI Taxonomy" id="117681"/>
    <lineage>
        <taxon>Bacteria</taxon>
        <taxon>Pseudomonadati</taxon>
        <taxon>Pseudomonadota</taxon>
        <taxon>Gammaproteobacteria</taxon>
        <taxon>Pseudomonadales</taxon>
        <taxon>Pseudomonadaceae</taxon>
        <taxon>Pseudomonas</taxon>
    </lineage>
</organism>
<comment type="caution">
    <text evidence="5">The sequence shown here is derived from an EMBL/GenBank/DDBJ whole genome shotgun (WGS) entry which is preliminary data.</text>
</comment>
<accession>A0A7Y7YLB2</accession>
<dbReference type="RefSeq" id="WP_218170599.1">
    <property type="nucleotide sequence ID" value="NZ_JACAPS010000019.1"/>
</dbReference>
<evidence type="ECO:0000313" key="6">
    <source>
        <dbReference type="Proteomes" id="UP000520592"/>
    </source>
</evidence>
<feature type="non-terminal residue" evidence="5">
    <location>
        <position position="1"/>
    </location>
</feature>
<proteinExistence type="predicted"/>
<gene>
    <name evidence="5" type="ORF">HX876_33825</name>
</gene>
<feature type="domain" description="Haemolysin-type calcium binding-related" evidence="4">
    <location>
        <begin position="55"/>
        <end position="100"/>
    </location>
</feature>
<feature type="domain" description="Haemolysin-type calcium binding-related" evidence="4">
    <location>
        <begin position="229"/>
        <end position="266"/>
    </location>
</feature>
<dbReference type="InterPro" id="IPR010566">
    <property type="entry name" value="Haemolys_ca-bd"/>
</dbReference>
<dbReference type="PRINTS" id="PR00313">
    <property type="entry name" value="CABNDNGRPT"/>
</dbReference>
<evidence type="ECO:0000256" key="2">
    <source>
        <dbReference type="ARBA" id="ARBA00022525"/>
    </source>
</evidence>
<dbReference type="InterPro" id="IPR011049">
    <property type="entry name" value="Serralysin-like_metalloprot_C"/>
</dbReference>
<dbReference type="GO" id="GO:0005509">
    <property type="term" value="F:calcium ion binding"/>
    <property type="evidence" value="ECO:0007669"/>
    <property type="project" value="InterPro"/>
</dbReference>
<sequence>YLDGGVGSDTYLFGRGSGQDTISNYSYDTTPNKLDTIHLQGLSQSDVIFSRENNDLLIKIKGSDDVLRVSSHFYTFSNSYQSYAIDQIQFGDGTVWSYEQLRRELLTGGDAGDVLTGYASDDTVSGLGGNDTLFGLGGNDILLGGAGNDSLYGGDGDDILDGESGSDYLEGGLGNDKYIQRKGGGADTINSYSWSYDSIQGWGSHDKDTVAFSADITSEQLWFSREGSNLKVSIIGSEDNTTVQSWYLSDAYRVGQFALSDGKVLLDTQVQNLVDAMAGFAVPSGSESDMTADQRSQLDVVIAANWH</sequence>
<dbReference type="PROSITE" id="PS00330">
    <property type="entry name" value="HEMOLYSIN_CALCIUM"/>
    <property type="match status" value="2"/>
</dbReference>
<dbReference type="InterPro" id="IPR018511">
    <property type="entry name" value="Hemolysin-typ_Ca-bd_CS"/>
</dbReference>
<reference evidence="5 6" key="1">
    <citation type="submission" date="2020-04" db="EMBL/GenBank/DDBJ databases">
        <title>Molecular characterization of pseudomonads from Agaricus bisporus reveal novel blotch 2 pathogens in Western Europe.</title>
        <authorList>
            <person name="Taparia T."/>
            <person name="Krijger M."/>
            <person name="Haynes E."/>
            <person name="Elpinstone J.G."/>
            <person name="Noble R."/>
            <person name="Van Der Wolf J."/>
        </authorList>
    </citation>
    <scope>NUCLEOTIDE SEQUENCE [LARGE SCALE GENOMIC DNA]</scope>
    <source>
        <strain evidence="5 6">IPO3737</strain>
    </source>
</reference>
<keyword evidence="3" id="KW-0106">Calcium</keyword>
<evidence type="ECO:0000256" key="3">
    <source>
        <dbReference type="ARBA" id="ARBA00022837"/>
    </source>
</evidence>
<dbReference type="Pfam" id="PF00353">
    <property type="entry name" value="HemolysinCabind"/>
    <property type="match status" value="2"/>
</dbReference>
<dbReference type="AlphaFoldDB" id="A0A7Y7YLB2"/>
<dbReference type="EMBL" id="JACAQD010000066">
    <property type="protein sequence ID" value="NWC37335.1"/>
    <property type="molecule type" value="Genomic_DNA"/>
</dbReference>
<dbReference type="InterPro" id="IPR050557">
    <property type="entry name" value="RTX_toxin/Mannuronan_C5-epim"/>
</dbReference>
<evidence type="ECO:0000256" key="1">
    <source>
        <dbReference type="ARBA" id="ARBA00004613"/>
    </source>
</evidence>